<evidence type="ECO:0000256" key="3">
    <source>
        <dbReference type="ARBA" id="ARBA00023002"/>
    </source>
</evidence>
<name>A0A385SX70_9BACT</name>
<dbReference type="PANTHER" id="PTHR43741">
    <property type="entry name" value="FMN-DEPENDENT NADH-AZOREDUCTASE 1"/>
    <property type="match status" value="1"/>
</dbReference>
<feature type="binding site" evidence="6">
    <location>
        <begin position="16"/>
        <end position="18"/>
    </location>
    <ligand>
        <name>FMN</name>
        <dbReference type="ChEBI" id="CHEBI:58210"/>
    </ligand>
</feature>
<keyword evidence="3 6" id="KW-0560">Oxidoreductase</keyword>
<keyword evidence="9" id="KW-1185">Reference proteome</keyword>
<evidence type="ECO:0000259" key="7">
    <source>
        <dbReference type="Pfam" id="PF02525"/>
    </source>
</evidence>
<comment type="function">
    <text evidence="6">Quinone reductase that provides resistance to thiol-specific stress caused by electrophilic quinones.</text>
</comment>
<dbReference type="HAMAP" id="MF_01216">
    <property type="entry name" value="Azoreductase_type1"/>
    <property type="match status" value="1"/>
</dbReference>
<dbReference type="Proteomes" id="UP000266183">
    <property type="component" value="Chromosome"/>
</dbReference>
<dbReference type="InterPro" id="IPR023048">
    <property type="entry name" value="NADH:quinone_OxRdtase_FMN_depd"/>
</dbReference>
<evidence type="ECO:0000256" key="4">
    <source>
        <dbReference type="ARBA" id="ARBA00023027"/>
    </source>
</evidence>
<dbReference type="GO" id="GO:0010181">
    <property type="term" value="F:FMN binding"/>
    <property type="evidence" value="ECO:0007669"/>
    <property type="project" value="UniProtKB-UniRule"/>
</dbReference>
<evidence type="ECO:0000256" key="1">
    <source>
        <dbReference type="ARBA" id="ARBA00022630"/>
    </source>
</evidence>
<evidence type="ECO:0000313" key="9">
    <source>
        <dbReference type="Proteomes" id="UP000266183"/>
    </source>
</evidence>
<keyword evidence="1 6" id="KW-0285">Flavoprotein</keyword>
<comment type="catalytic activity">
    <reaction evidence="6">
        <text>2 a quinone + NADH + H(+) = 2 a 1,4-benzosemiquinone + NAD(+)</text>
        <dbReference type="Rhea" id="RHEA:65952"/>
        <dbReference type="ChEBI" id="CHEBI:15378"/>
        <dbReference type="ChEBI" id="CHEBI:57540"/>
        <dbReference type="ChEBI" id="CHEBI:57945"/>
        <dbReference type="ChEBI" id="CHEBI:132124"/>
        <dbReference type="ChEBI" id="CHEBI:134225"/>
    </reaction>
</comment>
<keyword evidence="4 6" id="KW-0520">NAD</keyword>
<comment type="catalytic activity">
    <reaction evidence="5">
        <text>N,N-dimethyl-1,4-phenylenediamine + anthranilate + 2 NAD(+) = 2-(4-dimethylaminophenyl)diazenylbenzoate + 2 NADH + 2 H(+)</text>
        <dbReference type="Rhea" id="RHEA:55872"/>
        <dbReference type="ChEBI" id="CHEBI:15378"/>
        <dbReference type="ChEBI" id="CHEBI:15783"/>
        <dbReference type="ChEBI" id="CHEBI:16567"/>
        <dbReference type="ChEBI" id="CHEBI:57540"/>
        <dbReference type="ChEBI" id="CHEBI:57945"/>
        <dbReference type="ChEBI" id="CHEBI:71579"/>
        <dbReference type="EC" id="1.7.1.17"/>
    </reaction>
    <physiologicalReaction direction="right-to-left" evidence="5">
        <dbReference type="Rhea" id="RHEA:55874"/>
    </physiologicalReaction>
</comment>
<dbReference type="OrthoDB" id="9805013at2"/>
<dbReference type="Pfam" id="PF02525">
    <property type="entry name" value="Flavodoxin_2"/>
    <property type="match status" value="1"/>
</dbReference>
<organism evidence="8 9">
    <name type="scientific">Chryseolinea soli</name>
    <dbReference type="NCBI Taxonomy" id="2321403"/>
    <lineage>
        <taxon>Bacteria</taxon>
        <taxon>Pseudomonadati</taxon>
        <taxon>Bacteroidota</taxon>
        <taxon>Cytophagia</taxon>
        <taxon>Cytophagales</taxon>
        <taxon>Fulvivirgaceae</taxon>
        <taxon>Chryseolinea</taxon>
    </lineage>
</organism>
<evidence type="ECO:0000313" key="8">
    <source>
        <dbReference type="EMBL" id="AYB35544.1"/>
    </source>
</evidence>
<proteinExistence type="inferred from homology"/>
<accession>A0A385SX70</accession>
<dbReference type="PANTHER" id="PTHR43741:SF4">
    <property type="entry name" value="FMN-DEPENDENT NADH:QUINONE OXIDOREDUCTASE"/>
    <property type="match status" value="1"/>
</dbReference>
<evidence type="ECO:0000256" key="5">
    <source>
        <dbReference type="ARBA" id="ARBA00048542"/>
    </source>
</evidence>
<comment type="subunit">
    <text evidence="6">Homodimer.</text>
</comment>
<dbReference type="GO" id="GO:0016652">
    <property type="term" value="F:oxidoreductase activity, acting on NAD(P)H as acceptor"/>
    <property type="evidence" value="ECO:0007669"/>
    <property type="project" value="UniProtKB-UniRule"/>
</dbReference>
<sequence>MKKILHIISSPRGAESNSTQLGNTIIEKIKKEDPQSKVTVNNVLEKDYEPLQAIHVTAYRLPEDHHSLEHKQALRDSDTAVSELFDADVLVVSVPLYNFAIPAALKGWIDHIVRPGKTFSYQTGKPEGLLKGKKVYLAIASNGVYTDGPMKSMDYAEPYLRFILGFIGLTDITTYRIEGAGIPGVMETAVQKGLESVLA</sequence>
<comment type="caution">
    <text evidence="6">Lacks conserved residue(s) required for the propagation of feature annotation.</text>
</comment>
<dbReference type="InterPro" id="IPR029039">
    <property type="entry name" value="Flavoprotein-like_sf"/>
</dbReference>
<gene>
    <name evidence="6" type="primary">azoR</name>
    <name evidence="8" type="ORF">D4L85_13810</name>
</gene>
<protein>
    <recommendedName>
        <fullName evidence="6">FMN dependent NADH:quinone oxidoreductase</fullName>
        <ecNumber evidence="6">1.6.5.-</ecNumber>
    </recommendedName>
    <alternativeName>
        <fullName evidence="6">Azo-dye reductase</fullName>
    </alternativeName>
    <alternativeName>
        <fullName evidence="6">FMN-dependent NADH-azo compound oxidoreductase</fullName>
    </alternativeName>
    <alternativeName>
        <fullName evidence="6">FMN-dependent NADH-azoreductase</fullName>
        <ecNumber evidence="6">1.7.1.17</ecNumber>
    </alternativeName>
</protein>
<comment type="similarity">
    <text evidence="6">Belongs to the azoreductase type 1 family.</text>
</comment>
<comment type="cofactor">
    <cofactor evidence="6">
        <name>FMN</name>
        <dbReference type="ChEBI" id="CHEBI:58210"/>
    </cofactor>
    <text evidence="6">Binds 1 FMN per subunit.</text>
</comment>
<comment type="function">
    <text evidence="6">Also exhibits azoreductase activity. Catalyzes the reductive cleavage of the azo bond in aromatic azo compounds to the corresponding amines.</text>
</comment>
<feature type="domain" description="Flavodoxin-like fold" evidence="7">
    <location>
        <begin position="2"/>
        <end position="195"/>
    </location>
</feature>
<dbReference type="GO" id="GO:0009055">
    <property type="term" value="F:electron transfer activity"/>
    <property type="evidence" value="ECO:0007669"/>
    <property type="project" value="UniProtKB-UniRule"/>
</dbReference>
<dbReference type="SUPFAM" id="SSF52218">
    <property type="entry name" value="Flavoproteins"/>
    <property type="match status" value="1"/>
</dbReference>
<evidence type="ECO:0000256" key="6">
    <source>
        <dbReference type="HAMAP-Rule" id="MF_01216"/>
    </source>
</evidence>
<dbReference type="InterPro" id="IPR003680">
    <property type="entry name" value="Flavodoxin_fold"/>
</dbReference>
<dbReference type="RefSeq" id="WP_119758788.1">
    <property type="nucleotide sequence ID" value="NZ_CP032382.1"/>
</dbReference>
<dbReference type="Gene3D" id="3.40.50.360">
    <property type="match status" value="1"/>
</dbReference>
<dbReference type="AlphaFoldDB" id="A0A385SX70"/>
<evidence type="ECO:0000256" key="2">
    <source>
        <dbReference type="ARBA" id="ARBA00022643"/>
    </source>
</evidence>
<dbReference type="KEGG" id="chk:D4L85_13810"/>
<dbReference type="InterPro" id="IPR050104">
    <property type="entry name" value="FMN-dep_NADH:Q_OxRdtase_AzoR1"/>
</dbReference>
<dbReference type="EMBL" id="CP032382">
    <property type="protein sequence ID" value="AYB35544.1"/>
    <property type="molecule type" value="Genomic_DNA"/>
</dbReference>
<feature type="binding site" evidence="6">
    <location>
        <position position="10"/>
    </location>
    <ligand>
        <name>FMN</name>
        <dbReference type="ChEBI" id="CHEBI:58210"/>
    </ligand>
</feature>
<dbReference type="GO" id="GO:0016655">
    <property type="term" value="F:oxidoreductase activity, acting on NAD(P)H, quinone or similar compound as acceptor"/>
    <property type="evidence" value="ECO:0007669"/>
    <property type="project" value="InterPro"/>
</dbReference>
<dbReference type="EC" id="1.6.5.-" evidence="6"/>
<keyword evidence="2 6" id="KW-0288">FMN</keyword>
<reference evidence="9" key="1">
    <citation type="submission" date="2018-09" db="EMBL/GenBank/DDBJ databases">
        <title>Chryseolinea sp. KIS68-18 isolated from soil.</title>
        <authorList>
            <person name="Weon H.-Y."/>
            <person name="Kwon S.-W."/>
            <person name="Lee S.A."/>
        </authorList>
    </citation>
    <scope>NUCLEOTIDE SEQUENCE [LARGE SCALE GENOMIC DNA]</scope>
    <source>
        <strain evidence="9">KIS68-18</strain>
    </source>
</reference>
<dbReference type="EC" id="1.7.1.17" evidence="6"/>